<evidence type="ECO:0000256" key="7">
    <source>
        <dbReference type="SAM" id="MobiDB-lite"/>
    </source>
</evidence>
<name>A0ABY4S750_AQUTE</name>
<dbReference type="Pfam" id="PF02470">
    <property type="entry name" value="MlaD"/>
    <property type="match status" value="3"/>
</dbReference>
<dbReference type="InterPro" id="IPR051800">
    <property type="entry name" value="PqiA-PqiB_transport"/>
</dbReference>
<dbReference type="RefSeq" id="WP_250197405.1">
    <property type="nucleotide sequence ID" value="NZ_CP097636.1"/>
</dbReference>
<organism evidence="10 11">
    <name type="scientific">Aquincola tertiaricarbonis</name>
    <dbReference type="NCBI Taxonomy" id="391953"/>
    <lineage>
        <taxon>Bacteria</taxon>
        <taxon>Pseudomonadati</taxon>
        <taxon>Pseudomonadota</taxon>
        <taxon>Betaproteobacteria</taxon>
        <taxon>Burkholderiales</taxon>
        <taxon>Sphaerotilaceae</taxon>
        <taxon>Aquincola</taxon>
    </lineage>
</organism>
<evidence type="ECO:0000256" key="6">
    <source>
        <dbReference type="ARBA" id="ARBA00023136"/>
    </source>
</evidence>
<keyword evidence="4 8" id="KW-0812">Transmembrane</keyword>
<evidence type="ECO:0000313" key="11">
    <source>
        <dbReference type="Proteomes" id="UP001056201"/>
    </source>
</evidence>
<sequence length="602" mass="64948">MQPDDPQDRPARPPAPALPPDIPEAVPERRRRWSMAQAIWLVPLIAVLAVGWLAASEWLQRGPTITIRFATGEGIEAGKTRIKYRNVNVGQVTAVKLAPDLKGVLVTAQMERNAAPLLVEDSRFWVVRARVAGGEVSGLTTLLSGAYIGVDGGKSAESQRQFTGLETQPVVSVDEAGKEFVLQASSLGSLEIGSAVYFRRVRVGQVLSADLAPDGQGLRLRVFVRAPYDRFVSTNSRFWHASGVDVSFDASTGLRLRTESLLSVLVGGVAFETPPELDASTPATTGSSFTLFEGQAAALRRGAAQVLEYTAVFTDSVRGLAVGAPVEFKGFVIGEVASLGIRFDREGGGFAFPVKLHIYRDTAATVASREPNNNRRTEDGVGGNGARFPIERLLSGRSVERGLRAQLRSANLLTGQRYVAIDFFPEHRGEKVAGLTEGQREIPTVRDAFGELQAQVARIANRLEDVPFEKLAGDLSKALVGIESATKSLESTMGSVQRELVPSARQTLDETRSTIKEVRGLLAQDAPLPQDLRAAMQDLSRAADAIRQLADTLDRQPESLLRGKRLNPVDRPQGRAAPSPPPAGAQETWGGPAFPVETENER</sequence>
<keyword evidence="3" id="KW-0997">Cell inner membrane</keyword>
<feature type="region of interest" description="Disordered" evidence="7">
    <location>
        <begin position="1"/>
        <end position="25"/>
    </location>
</feature>
<gene>
    <name evidence="10" type="ORF">MW290_26775</name>
</gene>
<dbReference type="PANTHER" id="PTHR30462">
    <property type="entry name" value="INTERMEMBRANE TRANSPORT PROTEIN PQIB-RELATED"/>
    <property type="match status" value="1"/>
</dbReference>
<evidence type="ECO:0000256" key="5">
    <source>
        <dbReference type="ARBA" id="ARBA00022989"/>
    </source>
</evidence>
<keyword evidence="5 8" id="KW-1133">Transmembrane helix</keyword>
<keyword evidence="11" id="KW-1185">Reference proteome</keyword>
<dbReference type="EMBL" id="CP097636">
    <property type="protein sequence ID" value="URI09172.1"/>
    <property type="molecule type" value="Genomic_DNA"/>
</dbReference>
<keyword evidence="6 8" id="KW-0472">Membrane</keyword>
<dbReference type="InterPro" id="IPR003399">
    <property type="entry name" value="Mce/MlaD"/>
</dbReference>
<feature type="transmembrane region" description="Helical" evidence="8">
    <location>
        <begin position="38"/>
        <end position="55"/>
    </location>
</feature>
<evidence type="ECO:0000256" key="1">
    <source>
        <dbReference type="ARBA" id="ARBA00004533"/>
    </source>
</evidence>
<feature type="domain" description="Mce/MlaD" evidence="9">
    <location>
        <begin position="308"/>
        <end position="423"/>
    </location>
</feature>
<dbReference type="Proteomes" id="UP001056201">
    <property type="component" value="Chromosome 2"/>
</dbReference>
<proteinExistence type="predicted"/>
<feature type="domain" description="Mce/MlaD" evidence="9">
    <location>
        <begin position="61"/>
        <end position="152"/>
    </location>
</feature>
<accession>A0ABY4S750</accession>
<evidence type="ECO:0000256" key="4">
    <source>
        <dbReference type="ARBA" id="ARBA00022692"/>
    </source>
</evidence>
<comment type="subcellular location">
    <subcellularLocation>
        <location evidence="1">Cell inner membrane</location>
    </subcellularLocation>
</comment>
<evidence type="ECO:0000256" key="8">
    <source>
        <dbReference type="SAM" id="Phobius"/>
    </source>
</evidence>
<dbReference type="PANTHER" id="PTHR30462:SF0">
    <property type="entry name" value="INTERMEMBRANE TRANSPORT PROTEIN YEBT"/>
    <property type="match status" value="1"/>
</dbReference>
<protein>
    <submittedName>
        <fullName evidence="10">MlaD family protein</fullName>
    </submittedName>
</protein>
<feature type="compositionally biased region" description="Pro residues" evidence="7">
    <location>
        <begin position="12"/>
        <end position="22"/>
    </location>
</feature>
<feature type="compositionally biased region" description="Basic and acidic residues" evidence="7">
    <location>
        <begin position="1"/>
        <end position="11"/>
    </location>
</feature>
<reference evidence="10" key="1">
    <citation type="submission" date="2022-05" db="EMBL/GenBank/DDBJ databases">
        <title>An RpoN-dependent PEP-CTERM gene is involved in floc formation of an Aquincola tertiaricarbonis strain.</title>
        <authorList>
            <person name="Qiu D."/>
            <person name="Xia M."/>
        </authorList>
    </citation>
    <scope>NUCLEOTIDE SEQUENCE</scope>
    <source>
        <strain evidence="10">RN12</strain>
    </source>
</reference>
<keyword evidence="2" id="KW-1003">Cell membrane</keyword>
<evidence type="ECO:0000256" key="2">
    <source>
        <dbReference type="ARBA" id="ARBA00022475"/>
    </source>
</evidence>
<feature type="region of interest" description="Disordered" evidence="7">
    <location>
        <begin position="554"/>
        <end position="602"/>
    </location>
</feature>
<evidence type="ECO:0000259" key="9">
    <source>
        <dbReference type="Pfam" id="PF02470"/>
    </source>
</evidence>
<evidence type="ECO:0000313" key="10">
    <source>
        <dbReference type="EMBL" id="URI09172.1"/>
    </source>
</evidence>
<feature type="domain" description="Mce/MlaD" evidence="9">
    <location>
        <begin position="177"/>
        <end position="237"/>
    </location>
</feature>
<evidence type="ECO:0000256" key="3">
    <source>
        <dbReference type="ARBA" id="ARBA00022519"/>
    </source>
</evidence>